<comment type="caution">
    <text evidence="2">The sequence shown here is derived from an EMBL/GenBank/DDBJ whole genome shotgun (WGS) entry which is preliminary data.</text>
</comment>
<evidence type="ECO:0000313" key="3">
    <source>
        <dbReference type="Proteomes" id="UP000240254"/>
    </source>
</evidence>
<dbReference type="EMBL" id="PYMK01000008">
    <property type="protein sequence ID" value="PSU29268.1"/>
    <property type="molecule type" value="Genomic_DNA"/>
</dbReference>
<evidence type="ECO:0000313" key="2">
    <source>
        <dbReference type="EMBL" id="PSU29268.1"/>
    </source>
</evidence>
<dbReference type="PROSITE" id="PS51677">
    <property type="entry name" value="NODB"/>
    <property type="match status" value="1"/>
</dbReference>
<accession>A0A2T3ILT0</accession>
<proteinExistence type="predicted"/>
<dbReference type="Pfam" id="PF01522">
    <property type="entry name" value="Polysacc_deac_1"/>
    <property type="match status" value="1"/>
</dbReference>
<organism evidence="2 3">
    <name type="scientific">Photobacterium aquimaris</name>
    <dbReference type="NCBI Taxonomy" id="512643"/>
    <lineage>
        <taxon>Bacteria</taxon>
        <taxon>Pseudomonadati</taxon>
        <taxon>Pseudomonadota</taxon>
        <taxon>Gammaproteobacteria</taxon>
        <taxon>Vibrionales</taxon>
        <taxon>Vibrionaceae</taxon>
        <taxon>Photobacterium</taxon>
    </lineage>
</organism>
<dbReference type="OrthoDB" id="276604at2"/>
<dbReference type="AlphaFoldDB" id="A0A2T3ILT0"/>
<gene>
    <name evidence="2" type="ORF">CTM88_09690</name>
</gene>
<dbReference type="SUPFAM" id="SSF88713">
    <property type="entry name" value="Glycoside hydrolase/deacetylase"/>
    <property type="match status" value="1"/>
</dbReference>
<dbReference type="Gene3D" id="3.20.20.370">
    <property type="entry name" value="Glycoside hydrolase/deacetylase"/>
    <property type="match status" value="1"/>
</dbReference>
<sequence length="219" mass="24874">MVYVATLKSVIKSVIPAWIATYKTIPKGILLTFDDGPDVNLTPQVLDLLAEYDIKAVFFILGKQAQLYPNIVQRIVAEGHYLGNHSFAHKTADEIGFKAYANDIKHCQTILKPFIMATPRLFRPPQGKLSLSAWLAIQCNHMQAILWSIESGEWGQYSHQSVDQMLARLVREIQPHDIVLMHDNSSKVLLLIEKLLPVLIGKEYIFVDPKQAFPDVYKY</sequence>
<feature type="domain" description="NodB homology" evidence="1">
    <location>
        <begin position="27"/>
        <end position="207"/>
    </location>
</feature>
<dbReference type="InterPro" id="IPR002509">
    <property type="entry name" value="NODB_dom"/>
</dbReference>
<dbReference type="CDD" id="cd10917">
    <property type="entry name" value="CE4_NodB_like_6s_7s"/>
    <property type="match status" value="1"/>
</dbReference>
<reference evidence="2 3" key="1">
    <citation type="submission" date="2018-03" db="EMBL/GenBank/DDBJ databases">
        <title>Whole genome sequencing of Histamine producing bacteria.</title>
        <authorList>
            <person name="Butler K."/>
        </authorList>
    </citation>
    <scope>NUCLEOTIDE SEQUENCE [LARGE SCALE GENOMIC DNA]</scope>
    <source>
        <strain evidence="2 3">BS2</strain>
    </source>
</reference>
<dbReference type="Proteomes" id="UP000240254">
    <property type="component" value="Unassembled WGS sequence"/>
</dbReference>
<name>A0A2T3ILT0_9GAMM</name>
<dbReference type="PANTHER" id="PTHR10587">
    <property type="entry name" value="GLYCOSYL TRANSFERASE-RELATED"/>
    <property type="match status" value="1"/>
</dbReference>
<dbReference type="InterPro" id="IPR050248">
    <property type="entry name" value="Polysacc_deacetylase_ArnD"/>
</dbReference>
<evidence type="ECO:0000259" key="1">
    <source>
        <dbReference type="PROSITE" id="PS51677"/>
    </source>
</evidence>
<dbReference type="GO" id="GO:0016810">
    <property type="term" value="F:hydrolase activity, acting on carbon-nitrogen (but not peptide) bonds"/>
    <property type="evidence" value="ECO:0007669"/>
    <property type="project" value="InterPro"/>
</dbReference>
<protein>
    <submittedName>
        <fullName evidence="2">Polysaccharide deacetylase family protein</fullName>
    </submittedName>
</protein>
<dbReference type="InterPro" id="IPR011330">
    <property type="entry name" value="Glyco_hydro/deAcase_b/a-brl"/>
</dbReference>
<dbReference type="GO" id="GO:0005975">
    <property type="term" value="P:carbohydrate metabolic process"/>
    <property type="evidence" value="ECO:0007669"/>
    <property type="project" value="InterPro"/>
</dbReference>